<evidence type="ECO:0000313" key="7">
    <source>
        <dbReference type="Proteomes" id="UP001153069"/>
    </source>
</evidence>
<feature type="region of interest" description="Disordered" evidence="5">
    <location>
        <begin position="166"/>
        <end position="185"/>
    </location>
</feature>
<comment type="similarity">
    <text evidence="2 4">Belongs to the nucleoporin interacting component (NIC) family.</text>
</comment>
<dbReference type="AlphaFoldDB" id="A0A9N8DZU5"/>
<dbReference type="EMBL" id="CAICTM010000396">
    <property type="protein sequence ID" value="CAB9509615.1"/>
    <property type="molecule type" value="Genomic_DNA"/>
</dbReference>
<dbReference type="GO" id="GO:0017056">
    <property type="term" value="F:structural constituent of nuclear pore"/>
    <property type="evidence" value="ECO:0007669"/>
    <property type="project" value="InterPro"/>
</dbReference>
<proteinExistence type="inferred from homology"/>
<keyword evidence="4" id="KW-0472">Membrane</keyword>
<keyword evidence="4" id="KW-0811">Translocation</keyword>
<evidence type="ECO:0000256" key="4">
    <source>
        <dbReference type="RuleBase" id="RU364035"/>
    </source>
</evidence>
<dbReference type="PANTHER" id="PTHR11225">
    <property type="entry name" value="NUCLEAR PORE COMPLEX PROTEIN NUP93 NUCLEOPORIN NUP93 DEAD EYE PROTEIN"/>
    <property type="match status" value="1"/>
</dbReference>
<evidence type="ECO:0000256" key="1">
    <source>
        <dbReference type="ARBA" id="ARBA00004259"/>
    </source>
</evidence>
<reference evidence="6" key="1">
    <citation type="submission" date="2020-06" db="EMBL/GenBank/DDBJ databases">
        <authorList>
            <consortium name="Plant Systems Biology data submission"/>
        </authorList>
    </citation>
    <scope>NUCLEOTIDE SEQUENCE</scope>
    <source>
        <strain evidence="6">D6</strain>
    </source>
</reference>
<comment type="subcellular location">
    <subcellularLocation>
        <location evidence="1">Nucleus envelope</location>
    </subcellularLocation>
    <subcellularLocation>
        <location evidence="4">Nucleus</location>
        <location evidence="4">Nuclear pore complex</location>
    </subcellularLocation>
</comment>
<keyword evidence="4" id="KW-0813">Transport</keyword>
<dbReference type="GO" id="GO:0016973">
    <property type="term" value="P:poly(A)+ mRNA export from nucleus"/>
    <property type="evidence" value="ECO:0007669"/>
    <property type="project" value="TreeGrafter"/>
</dbReference>
<keyword evidence="4" id="KW-0509">mRNA transport</keyword>
<dbReference type="PANTHER" id="PTHR11225:SF4">
    <property type="entry name" value="NUCLEAR PORE COMPLEX PROTEIN NUP93"/>
    <property type="match status" value="1"/>
</dbReference>
<dbReference type="GO" id="GO:0005643">
    <property type="term" value="C:nuclear pore"/>
    <property type="evidence" value="ECO:0007669"/>
    <property type="project" value="UniProtKB-SubCell"/>
</dbReference>
<dbReference type="OrthoDB" id="42966at2759"/>
<dbReference type="GO" id="GO:0006606">
    <property type="term" value="P:protein import into nucleus"/>
    <property type="evidence" value="ECO:0007669"/>
    <property type="project" value="TreeGrafter"/>
</dbReference>
<keyword evidence="3 4" id="KW-0539">Nucleus</keyword>
<evidence type="ECO:0000313" key="6">
    <source>
        <dbReference type="EMBL" id="CAB9509615.1"/>
    </source>
</evidence>
<dbReference type="InterPro" id="IPR007231">
    <property type="entry name" value="Nucleoporin_int_Nup93/Nic96"/>
</dbReference>
<keyword evidence="7" id="KW-1185">Reference proteome</keyword>
<comment type="caution">
    <text evidence="6">The sequence shown here is derived from an EMBL/GenBank/DDBJ whole genome shotgun (WGS) entry which is preliminary data.</text>
</comment>
<evidence type="ECO:0000256" key="3">
    <source>
        <dbReference type="ARBA" id="ARBA00023242"/>
    </source>
</evidence>
<organism evidence="6 7">
    <name type="scientific">Seminavis robusta</name>
    <dbReference type="NCBI Taxonomy" id="568900"/>
    <lineage>
        <taxon>Eukaryota</taxon>
        <taxon>Sar</taxon>
        <taxon>Stramenopiles</taxon>
        <taxon>Ochrophyta</taxon>
        <taxon>Bacillariophyta</taxon>
        <taxon>Bacillariophyceae</taxon>
        <taxon>Bacillariophycidae</taxon>
        <taxon>Naviculales</taxon>
        <taxon>Naviculaceae</taxon>
        <taxon>Seminavis</taxon>
    </lineage>
</organism>
<gene>
    <name evidence="6" type="ORF">SEMRO_397_G134470.1</name>
</gene>
<protein>
    <recommendedName>
        <fullName evidence="4">Nuclear pore protein</fullName>
    </recommendedName>
</protein>
<name>A0A9N8DZU5_9STRA</name>
<feature type="compositionally biased region" description="Low complexity" evidence="5">
    <location>
        <begin position="174"/>
        <end position="183"/>
    </location>
</feature>
<dbReference type="Pfam" id="PF04097">
    <property type="entry name" value="Nic96"/>
    <property type="match status" value="1"/>
</dbReference>
<accession>A0A9N8DZU5</accession>
<dbReference type="Proteomes" id="UP001153069">
    <property type="component" value="Unassembled WGS sequence"/>
</dbReference>
<sequence length="810" mass="89190">MPREGLDQLALPGANGSNGSSGAMFWDKSLSAFNANADGLSFDHDFGGGFPGLTSRRDQDLGGSVEAFPNQPMKQAETEFLQWDKSSQQRELDLLKSLVRKSEMKVQKRSRELYDTADERDWVEKHDSSLKEIVGTRNLGGSAADIENTMLLSNTSDGRTAIPQITAGQYPQPSSSSNANSNSRPCDPQIVRYHFEVVKNQKNKETFADAASDLAKKSESSGVFPYSTALKLISSMISRPNFSREEVALASISHFSAQFDAWMTGRVRQGTTVSASAYNSPRANTVASFISSELGAGAETSIWPCLYLCLRVGDAVAAKEFFDRTATPNESNETRIAIGNILAALCQRQGTLPSLWDARGPLTLPAHDRRAIADASEVSTPTDNRFEVYRTGFLTLLGCSGEFPSSRLAGFSTIEDYLFGMLNSALHHPSPEQLDRVGKQIVQFGPGYFGDQDSSGWSYCLPLLASQQFRTGLSHLSQVGGQTGRMQATHLGMFLLGSKGLLNILEESERRTTESFFISLLVGYATWLDGHQAYGAVCALEYLQNIPDENVKRNELVSLLVRTSQIEMLAGSITMQDGKRSRGALDAHFPTNEVSFLLKQAGEKCKDATDRPRRLHAVRLYMLAGEFRGLMEMMMRLMVSSSEVHDAENQYWCTESNGFCSNFLNQPSIAGNLDANVVATFSAMIEIANFKARIQAGAQREAWSAIDRLDLIPKSEADVSRIKETFNAMAPVLKEQVPWVLLGAMRSFCGEYHRLKNGLRPATESTTMEALRELKERARVVLISAGMISSNEVNARIQLDTMTQLEARMI</sequence>
<evidence type="ECO:0000256" key="2">
    <source>
        <dbReference type="ARBA" id="ARBA00010186"/>
    </source>
</evidence>
<keyword evidence="4" id="KW-0653">Protein transport</keyword>
<evidence type="ECO:0000256" key="5">
    <source>
        <dbReference type="SAM" id="MobiDB-lite"/>
    </source>
</evidence>
<keyword evidence="4" id="KW-0906">Nuclear pore complex</keyword>